<evidence type="ECO:0000313" key="2">
    <source>
        <dbReference type="EMBL" id="RDX62290.1"/>
    </source>
</evidence>
<accession>A0A371E8D4</accession>
<dbReference type="PANTHER" id="PTHR35046:SF9">
    <property type="entry name" value="RNA-DIRECTED DNA POLYMERASE"/>
    <property type="match status" value="1"/>
</dbReference>
<evidence type="ECO:0000256" key="1">
    <source>
        <dbReference type="SAM" id="MobiDB-lite"/>
    </source>
</evidence>
<dbReference type="AlphaFoldDB" id="A0A371E8D4"/>
<sequence>MRKDTQSFNAKIETLRSKLVTSIHESEGSHDKGHKRDENPDSYIDWEMKVEQNLKCFNFNEMTKMRLVVIEFCGKRNGEVESESSQEDPSSSSEEKSSSDSFQYKGDLLIVRKLMCTLIGEKIKSQTENIFHSRYLVLGKLCSFIIDGGSSVNVASLRLVKKLALHTLPQLKPYKLYCLSEG</sequence>
<organism evidence="2 3">
    <name type="scientific">Mucuna pruriens</name>
    <name type="common">Velvet bean</name>
    <name type="synonym">Dolichos pruriens</name>
    <dbReference type="NCBI Taxonomy" id="157652"/>
    <lineage>
        <taxon>Eukaryota</taxon>
        <taxon>Viridiplantae</taxon>
        <taxon>Streptophyta</taxon>
        <taxon>Embryophyta</taxon>
        <taxon>Tracheophyta</taxon>
        <taxon>Spermatophyta</taxon>
        <taxon>Magnoliopsida</taxon>
        <taxon>eudicotyledons</taxon>
        <taxon>Gunneridae</taxon>
        <taxon>Pentapetalae</taxon>
        <taxon>rosids</taxon>
        <taxon>fabids</taxon>
        <taxon>Fabales</taxon>
        <taxon>Fabaceae</taxon>
        <taxon>Papilionoideae</taxon>
        <taxon>50 kb inversion clade</taxon>
        <taxon>NPAAA clade</taxon>
        <taxon>indigoferoid/millettioid clade</taxon>
        <taxon>Phaseoleae</taxon>
        <taxon>Mucuna</taxon>
    </lineage>
</organism>
<comment type="caution">
    <text evidence="2">The sequence shown here is derived from an EMBL/GenBank/DDBJ whole genome shotgun (WGS) entry which is preliminary data.</text>
</comment>
<name>A0A371E8D4_MUCPR</name>
<dbReference type="OrthoDB" id="1747743at2759"/>
<proteinExistence type="predicted"/>
<feature type="region of interest" description="Disordered" evidence="1">
    <location>
        <begin position="19"/>
        <end position="39"/>
    </location>
</feature>
<dbReference type="EMBL" id="QJKJ01015581">
    <property type="protein sequence ID" value="RDX62290.1"/>
    <property type="molecule type" value="Genomic_DNA"/>
</dbReference>
<dbReference type="Proteomes" id="UP000257109">
    <property type="component" value="Unassembled WGS sequence"/>
</dbReference>
<feature type="compositionally biased region" description="Basic and acidic residues" evidence="1">
    <location>
        <begin position="24"/>
        <end position="39"/>
    </location>
</feature>
<feature type="region of interest" description="Disordered" evidence="1">
    <location>
        <begin position="80"/>
        <end position="99"/>
    </location>
</feature>
<protein>
    <submittedName>
        <fullName evidence="2">Uncharacterized protein</fullName>
    </submittedName>
</protein>
<reference evidence="2" key="1">
    <citation type="submission" date="2018-05" db="EMBL/GenBank/DDBJ databases">
        <title>Draft genome of Mucuna pruriens seed.</title>
        <authorList>
            <person name="Nnadi N.E."/>
            <person name="Vos R."/>
            <person name="Hasami M.H."/>
            <person name="Devisetty U.K."/>
            <person name="Aguiy J.C."/>
        </authorList>
    </citation>
    <scope>NUCLEOTIDE SEQUENCE [LARGE SCALE GENOMIC DNA]</scope>
    <source>
        <strain evidence="2">JCA_2017</strain>
    </source>
</reference>
<gene>
    <name evidence="2" type="ORF">CR513_59395</name>
</gene>
<feature type="non-terminal residue" evidence="2">
    <location>
        <position position="1"/>
    </location>
</feature>
<keyword evidence="3" id="KW-1185">Reference proteome</keyword>
<evidence type="ECO:0000313" key="3">
    <source>
        <dbReference type="Proteomes" id="UP000257109"/>
    </source>
</evidence>
<dbReference type="PANTHER" id="PTHR35046">
    <property type="entry name" value="ZINC KNUCKLE (CCHC-TYPE) FAMILY PROTEIN"/>
    <property type="match status" value="1"/>
</dbReference>